<feature type="region of interest" description="Disordered" evidence="1">
    <location>
        <begin position="1"/>
        <end position="21"/>
    </location>
</feature>
<reference evidence="2" key="1">
    <citation type="submission" date="2020-09" db="EMBL/GenBank/DDBJ databases">
        <title>Genome-Enabled Discovery of Anthraquinone Biosynthesis in Senna tora.</title>
        <authorList>
            <person name="Kang S.-H."/>
            <person name="Pandey R.P."/>
            <person name="Lee C.-M."/>
            <person name="Sim J.-S."/>
            <person name="Jeong J.-T."/>
            <person name="Choi B.-S."/>
            <person name="Jung M."/>
            <person name="Ginzburg D."/>
            <person name="Zhao K."/>
            <person name="Won S.Y."/>
            <person name="Oh T.-J."/>
            <person name="Yu Y."/>
            <person name="Kim N.-H."/>
            <person name="Lee O.R."/>
            <person name="Lee T.-H."/>
            <person name="Bashyal P."/>
            <person name="Kim T.-S."/>
            <person name="Lee W.-H."/>
            <person name="Kawkins C."/>
            <person name="Kim C.-K."/>
            <person name="Kim J.S."/>
            <person name="Ahn B.O."/>
            <person name="Rhee S.Y."/>
            <person name="Sohng J.K."/>
        </authorList>
    </citation>
    <scope>NUCLEOTIDE SEQUENCE</scope>
    <source>
        <tissue evidence="2">Leaf</tissue>
    </source>
</reference>
<dbReference type="EMBL" id="JAAIUW010000001">
    <property type="protein sequence ID" value="KAF7843384.1"/>
    <property type="molecule type" value="Genomic_DNA"/>
</dbReference>
<gene>
    <name evidence="2" type="ORF">G2W53_000289</name>
</gene>
<sequence length="21" mass="2527">MEKLIEEKVGLKIDERDDDHN</sequence>
<protein>
    <submittedName>
        <fullName evidence="2">Uncharacterized protein</fullName>
    </submittedName>
</protein>
<evidence type="ECO:0000313" key="3">
    <source>
        <dbReference type="Proteomes" id="UP000634136"/>
    </source>
</evidence>
<keyword evidence="3" id="KW-1185">Reference proteome</keyword>
<dbReference type="AlphaFoldDB" id="A0A834XDN5"/>
<dbReference type="Proteomes" id="UP000634136">
    <property type="component" value="Unassembled WGS sequence"/>
</dbReference>
<organism evidence="2 3">
    <name type="scientific">Senna tora</name>
    <dbReference type="NCBI Taxonomy" id="362788"/>
    <lineage>
        <taxon>Eukaryota</taxon>
        <taxon>Viridiplantae</taxon>
        <taxon>Streptophyta</taxon>
        <taxon>Embryophyta</taxon>
        <taxon>Tracheophyta</taxon>
        <taxon>Spermatophyta</taxon>
        <taxon>Magnoliopsida</taxon>
        <taxon>eudicotyledons</taxon>
        <taxon>Gunneridae</taxon>
        <taxon>Pentapetalae</taxon>
        <taxon>rosids</taxon>
        <taxon>fabids</taxon>
        <taxon>Fabales</taxon>
        <taxon>Fabaceae</taxon>
        <taxon>Caesalpinioideae</taxon>
        <taxon>Cassia clade</taxon>
        <taxon>Senna</taxon>
    </lineage>
</organism>
<accession>A0A834XDN5</accession>
<evidence type="ECO:0000313" key="2">
    <source>
        <dbReference type="EMBL" id="KAF7843384.1"/>
    </source>
</evidence>
<comment type="caution">
    <text evidence="2">The sequence shown here is derived from an EMBL/GenBank/DDBJ whole genome shotgun (WGS) entry which is preliminary data.</text>
</comment>
<evidence type="ECO:0000256" key="1">
    <source>
        <dbReference type="SAM" id="MobiDB-lite"/>
    </source>
</evidence>
<name>A0A834XDN5_9FABA</name>
<proteinExistence type="predicted"/>